<accession>A0A6M8J8C1</accession>
<dbReference type="SUPFAM" id="SSF51182">
    <property type="entry name" value="RmlC-like cupins"/>
    <property type="match status" value="1"/>
</dbReference>
<dbReference type="CDD" id="cd02230">
    <property type="entry name" value="cupin_HP0902-like"/>
    <property type="match status" value="1"/>
</dbReference>
<dbReference type="RefSeq" id="WP_172166462.1">
    <property type="nucleotide sequence ID" value="NZ_CP053716.1"/>
</dbReference>
<reference evidence="2" key="1">
    <citation type="submission" date="2020-05" db="EMBL/GenBank/DDBJ databases">
        <title>Novel species in genus Nocardioides.</title>
        <authorList>
            <person name="Zhang G."/>
        </authorList>
    </citation>
    <scope>NUCLEOTIDE SEQUENCE [LARGE SCALE GENOMIC DNA]</scope>
    <source>
        <strain evidence="2">zg-1050</strain>
    </source>
</reference>
<dbReference type="EMBL" id="CP053716">
    <property type="protein sequence ID" value="QKF07738.1"/>
    <property type="molecule type" value="Genomic_DNA"/>
</dbReference>
<protein>
    <submittedName>
        <fullName evidence="1">Cupin domain-containing protein</fullName>
    </submittedName>
</protein>
<dbReference type="InterPro" id="IPR013096">
    <property type="entry name" value="Cupin_2"/>
</dbReference>
<dbReference type="PANTHER" id="PTHR37694">
    <property type="entry name" value="SLR8022 PROTEIN"/>
    <property type="match status" value="1"/>
</dbReference>
<dbReference type="InterPro" id="IPR011051">
    <property type="entry name" value="RmlC_Cupin_sf"/>
</dbReference>
<dbReference type="Proteomes" id="UP000503297">
    <property type="component" value="Chromosome"/>
</dbReference>
<dbReference type="AlphaFoldDB" id="A0A6M8J8C1"/>
<dbReference type="Pfam" id="PF07883">
    <property type="entry name" value="Cupin_2"/>
    <property type="match status" value="1"/>
</dbReference>
<proteinExistence type="predicted"/>
<dbReference type="Gene3D" id="2.60.120.10">
    <property type="entry name" value="Jelly Rolls"/>
    <property type="match status" value="1"/>
</dbReference>
<organism evidence="1 2">
    <name type="scientific">Berryella wangjianweii</name>
    <dbReference type="NCBI Taxonomy" id="2734634"/>
    <lineage>
        <taxon>Bacteria</taxon>
        <taxon>Bacillati</taxon>
        <taxon>Actinomycetota</taxon>
        <taxon>Coriobacteriia</taxon>
        <taxon>Eggerthellales</taxon>
        <taxon>Eggerthellaceae</taxon>
        <taxon>Berryella</taxon>
    </lineage>
</organism>
<gene>
    <name evidence="1" type="ORF">HLV38_06180</name>
</gene>
<dbReference type="InterPro" id="IPR014710">
    <property type="entry name" value="RmlC-like_jellyroll"/>
</dbReference>
<name>A0A6M8J8C1_9ACTN</name>
<evidence type="ECO:0000313" key="1">
    <source>
        <dbReference type="EMBL" id="QKF07738.1"/>
    </source>
</evidence>
<evidence type="ECO:0000313" key="2">
    <source>
        <dbReference type="Proteomes" id="UP000503297"/>
    </source>
</evidence>
<dbReference type="PANTHER" id="PTHR37694:SF1">
    <property type="entry name" value="SLR8022 PROTEIN"/>
    <property type="match status" value="1"/>
</dbReference>
<dbReference type="KEGG" id="bwa:HLV38_06180"/>
<keyword evidence="2" id="KW-1185">Reference proteome</keyword>
<sequence length="112" mass="11617">MSNLIKNVEHARTFELKELVALESGRVNSLSLSQTPGCKATVFAIDAGEGMSTHAAPGDALVTCLEGSVQITLEGVEHVLGPGTSLVMTAGAPHAVKALEPVKMLLIVVRPS</sequence>